<dbReference type="GO" id="GO:0003735">
    <property type="term" value="F:structural constituent of ribosome"/>
    <property type="evidence" value="ECO:0007669"/>
    <property type="project" value="InterPro"/>
</dbReference>
<name>A0AAD3E353_9CHLO</name>
<dbReference type="Proteomes" id="UP001054857">
    <property type="component" value="Unassembled WGS sequence"/>
</dbReference>
<evidence type="ECO:0008006" key="7">
    <source>
        <dbReference type="Google" id="ProtNLM"/>
    </source>
</evidence>
<keyword evidence="6" id="KW-1185">Reference proteome</keyword>
<dbReference type="EMBL" id="BMAR01000050">
    <property type="protein sequence ID" value="GFR51488.1"/>
    <property type="molecule type" value="Genomic_DNA"/>
</dbReference>
<dbReference type="GO" id="GO:0015934">
    <property type="term" value="C:large ribosomal subunit"/>
    <property type="evidence" value="ECO:0007669"/>
    <property type="project" value="InterPro"/>
</dbReference>
<keyword evidence="3" id="KW-0687">Ribonucleoprotein</keyword>
<comment type="similarity">
    <text evidence="1">Belongs to the bacterial ribosomal protein bL32 family.</text>
</comment>
<evidence type="ECO:0000256" key="1">
    <source>
        <dbReference type="ARBA" id="ARBA00008560"/>
    </source>
</evidence>
<proteinExistence type="inferred from homology"/>
<accession>A0AAD3E353</accession>
<feature type="non-terminal residue" evidence="5">
    <location>
        <position position="1"/>
    </location>
</feature>
<reference evidence="5 6" key="1">
    <citation type="journal article" date="2021" name="Sci. Rep.">
        <title>Genome sequencing of the multicellular alga Astrephomene provides insights into convergent evolution of germ-soma differentiation.</title>
        <authorList>
            <person name="Yamashita S."/>
            <person name="Yamamoto K."/>
            <person name="Matsuzaki R."/>
            <person name="Suzuki S."/>
            <person name="Yamaguchi H."/>
            <person name="Hirooka S."/>
            <person name="Minakuchi Y."/>
            <person name="Miyagishima S."/>
            <person name="Kawachi M."/>
            <person name="Toyoda A."/>
            <person name="Nozaki H."/>
        </authorList>
    </citation>
    <scope>NUCLEOTIDE SEQUENCE [LARGE SCALE GENOMIC DNA]</scope>
    <source>
        <strain evidence="5 6">NIES-4017</strain>
    </source>
</reference>
<sequence>TSCILAVSTTGQNTVHHTIRIAVCQCGRMLALSSTRCAAFSATTRVQQPARPIGFPAPSRTALVVEAAVPKKKTSKMKTAIRKAAWKKEVLPYVELALFKAKRALQAGNRDSTDKDMVIGGQAAQPEGASPESSETQ</sequence>
<gene>
    <name evidence="5" type="ORF">Agub_g13900</name>
</gene>
<evidence type="ECO:0000256" key="4">
    <source>
        <dbReference type="SAM" id="MobiDB-lite"/>
    </source>
</evidence>
<protein>
    <recommendedName>
        <fullName evidence="7">50S ribosomal protein L32, chloroplastic</fullName>
    </recommendedName>
</protein>
<evidence type="ECO:0000313" key="6">
    <source>
        <dbReference type="Proteomes" id="UP001054857"/>
    </source>
</evidence>
<evidence type="ECO:0000313" key="5">
    <source>
        <dbReference type="EMBL" id="GFR51488.1"/>
    </source>
</evidence>
<evidence type="ECO:0000256" key="2">
    <source>
        <dbReference type="ARBA" id="ARBA00022980"/>
    </source>
</evidence>
<feature type="region of interest" description="Disordered" evidence="4">
    <location>
        <begin position="107"/>
        <end position="137"/>
    </location>
</feature>
<dbReference type="GO" id="GO:0006412">
    <property type="term" value="P:translation"/>
    <property type="evidence" value="ECO:0007669"/>
    <property type="project" value="InterPro"/>
</dbReference>
<evidence type="ECO:0000256" key="3">
    <source>
        <dbReference type="ARBA" id="ARBA00023274"/>
    </source>
</evidence>
<comment type="caution">
    <text evidence="5">The sequence shown here is derived from an EMBL/GenBank/DDBJ whole genome shotgun (WGS) entry which is preliminary data.</text>
</comment>
<dbReference type="Pfam" id="PF01783">
    <property type="entry name" value="Ribosomal_L32p"/>
    <property type="match status" value="1"/>
</dbReference>
<dbReference type="AlphaFoldDB" id="A0AAD3E353"/>
<organism evidence="5 6">
    <name type="scientific">Astrephomene gubernaculifera</name>
    <dbReference type="NCBI Taxonomy" id="47775"/>
    <lineage>
        <taxon>Eukaryota</taxon>
        <taxon>Viridiplantae</taxon>
        <taxon>Chlorophyta</taxon>
        <taxon>core chlorophytes</taxon>
        <taxon>Chlorophyceae</taxon>
        <taxon>CS clade</taxon>
        <taxon>Chlamydomonadales</taxon>
        <taxon>Astrephomenaceae</taxon>
        <taxon>Astrephomene</taxon>
    </lineage>
</organism>
<keyword evidence="2" id="KW-0689">Ribosomal protein</keyword>
<dbReference type="InterPro" id="IPR002677">
    <property type="entry name" value="Ribosomal_bL32"/>
</dbReference>